<dbReference type="AlphaFoldDB" id="A0ABC9F5W9"/>
<dbReference type="PANTHER" id="PTHR31495:SF50">
    <property type="entry name" value="PEROXYGENASE 1"/>
    <property type="match status" value="1"/>
</dbReference>
<evidence type="ECO:0000256" key="2">
    <source>
        <dbReference type="SAM" id="Phobius"/>
    </source>
</evidence>
<keyword evidence="4" id="KW-1185">Reference proteome</keyword>
<dbReference type="Proteomes" id="UP001497457">
    <property type="component" value="Chromosome 5rd"/>
</dbReference>
<evidence type="ECO:0000313" key="3">
    <source>
        <dbReference type="EMBL" id="CAL5068840.1"/>
    </source>
</evidence>
<dbReference type="PANTHER" id="PTHR31495">
    <property type="entry name" value="PEROXYGENASE 3-RELATED"/>
    <property type="match status" value="1"/>
</dbReference>
<evidence type="ECO:0008006" key="5">
    <source>
        <dbReference type="Google" id="ProtNLM"/>
    </source>
</evidence>
<comment type="similarity">
    <text evidence="1">Belongs to the caleosin family.</text>
</comment>
<keyword evidence="2" id="KW-0472">Membrane</keyword>
<dbReference type="EMBL" id="OZ075115">
    <property type="protein sequence ID" value="CAL5068840.1"/>
    <property type="molecule type" value="Genomic_DNA"/>
</dbReference>
<reference evidence="3 4" key="2">
    <citation type="submission" date="2024-10" db="EMBL/GenBank/DDBJ databases">
        <authorList>
            <person name="Ryan C."/>
        </authorList>
    </citation>
    <scope>NUCLEOTIDE SEQUENCE [LARGE SCALE GENOMIC DNA]</scope>
</reference>
<name>A0ABC9F5W9_9POAL</name>
<evidence type="ECO:0000256" key="1">
    <source>
        <dbReference type="ARBA" id="ARBA00006765"/>
    </source>
</evidence>
<feature type="transmembrane region" description="Helical" evidence="2">
    <location>
        <begin position="31"/>
        <end position="51"/>
    </location>
</feature>
<proteinExistence type="inferred from homology"/>
<accession>A0ABC9F5W9</accession>
<protein>
    <recommendedName>
        <fullName evidence="5">Peroxygenase</fullName>
    </recommendedName>
</protein>
<organism evidence="3 4">
    <name type="scientific">Urochloa decumbens</name>
    <dbReference type="NCBI Taxonomy" id="240449"/>
    <lineage>
        <taxon>Eukaryota</taxon>
        <taxon>Viridiplantae</taxon>
        <taxon>Streptophyta</taxon>
        <taxon>Embryophyta</taxon>
        <taxon>Tracheophyta</taxon>
        <taxon>Spermatophyta</taxon>
        <taxon>Magnoliopsida</taxon>
        <taxon>Liliopsida</taxon>
        <taxon>Poales</taxon>
        <taxon>Poaceae</taxon>
        <taxon>PACMAD clade</taxon>
        <taxon>Panicoideae</taxon>
        <taxon>Panicodae</taxon>
        <taxon>Paniceae</taxon>
        <taxon>Melinidinae</taxon>
        <taxon>Urochloa</taxon>
    </lineage>
</organism>
<gene>
    <name evidence="3" type="ORF">URODEC1_LOCUS101828</name>
</gene>
<keyword evidence="2" id="KW-0812">Transmembrane</keyword>
<reference evidence="4" key="1">
    <citation type="submission" date="2024-06" db="EMBL/GenBank/DDBJ databases">
        <authorList>
            <person name="Ryan C."/>
        </authorList>
    </citation>
    <scope>NUCLEOTIDE SEQUENCE [LARGE SCALE GENOMIC DNA]</scope>
</reference>
<sequence length="178" mass="20855">MSVLQQHVAFFDRNDDGIIYPWETYQGCRALGFNMILSFLIALVVNGTMSYPTLPGWLPSPLFPIYVHNIHKSKHGSDSGTYDNEGRFMPVNFENMFSKYARTSPDRLTYRELWSMTDGFRVAFDLYGWFAAKLEWTILYVLARDEEGFLSREAMRRVYDGSLFEYVERQRVQHAKMS</sequence>
<evidence type="ECO:0000313" key="4">
    <source>
        <dbReference type="Proteomes" id="UP001497457"/>
    </source>
</evidence>
<keyword evidence="2" id="KW-1133">Transmembrane helix</keyword>
<dbReference type="InterPro" id="IPR007736">
    <property type="entry name" value="Caleosin-related"/>
</dbReference>
<dbReference type="Pfam" id="PF05042">
    <property type="entry name" value="Caleosin"/>
    <property type="match status" value="1"/>
</dbReference>